<comment type="caution">
    <text evidence="1">The sequence shown here is derived from an EMBL/GenBank/DDBJ whole genome shotgun (WGS) entry which is preliminary data.</text>
</comment>
<gene>
    <name evidence="1" type="ORF">K1Y72_35145</name>
</gene>
<protein>
    <submittedName>
        <fullName evidence="1">Uncharacterized protein</fullName>
    </submittedName>
</protein>
<dbReference type="RefSeq" id="WP_220170862.1">
    <property type="nucleotide sequence ID" value="NZ_JAIBOA010000037.1"/>
</dbReference>
<proteinExistence type="predicted"/>
<dbReference type="EMBL" id="JAIBOA010000037">
    <property type="protein sequence ID" value="MBW8487634.1"/>
    <property type="molecule type" value="Genomic_DNA"/>
</dbReference>
<name>A0ABS7G4J1_9ACTN</name>
<dbReference type="Proteomes" id="UP000774570">
    <property type="component" value="Unassembled WGS sequence"/>
</dbReference>
<reference evidence="1 2" key="1">
    <citation type="submission" date="2021-07" db="EMBL/GenBank/DDBJ databases">
        <title>Actinomadura sp. PM05-2 isolated from lichen.</title>
        <authorList>
            <person name="Somphong A."/>
            <person name="Phongsopitanun W."/>
            <person name="Tanasupawat S."/>
            <person name="Peongsungnone V."/>
        </authorList>
    </citation>
    <scope>NUCLEOTIDE SEQUENCE [LARGE SCALE GENOMIC DNA]</scope>
    <source>
        <strain evidence="1 2">PM05-2</strain>
    </source>
</reference>
<evidence type="ECO:0000313" key="2">
    <source>
        <dbReference type="Proteomes" id="UP000774570"/>
    </source>
</evidence>
<accession>A0ABS7G4J1</accession>
<sequence>MRCSRRRIVDDFVAEVTAGLGPDAPAMGIARSMREPPESLPDVPAFERVIAALRA</sequence>
<organism evidence="1 2">
    <name type="scientific">Actinomadura parmotrematis</name>
    <dbReference type="NCBI Taxonomy" id="2864039"/>
    <lineage>
        <taxon>Bacteria</taxon>
        <taxon>Bacillati</taxon>
        <taxon>Actinomycetota</taxon>
        <taxon>Actinomycetes</taxon>
        <taxon>Streptosporangiales</taxon>
        <taxon>Thermomonosporaceae</taxon>
        <taxon>Actinomadura</taxon>
    </lineage>
</organism>
<keyword evidence="2" id="KW-1185">Reference proteome</keyword>
<evidence type="ECO:0000313" key="1">
    <source>
        <dbReference type="EMBL" id="MBW8487634.1"/>
    </source>
</evidence>